<organism evidence="1 2">
    <name type="scientific">candidate division CSSED10-310 bacterium</name>
    <dbReference type="NCBI Taxonomy" id="2855610"/>
    <lineage>
        <taxon>Bacteria</taxon>
        <taxon>Bacteria division CSSED10-310</taxon>
    </lineage>
</organism>
<dbReference type="Proteomes" id="UP001594351">
    <property type="component" value="Unassembled WGS sequence"/>
</dbReference>
<evidence type="ECO:0000313" key="2">
    <source>
        <dbReference type="Proteomes" id="UP001594351"/>
    </source>
</evidence>
<accession>A0ABV6YWQ6</accession>
<evidence type="ECO:0000313" key="1">
    <source>
        <dbReference type="EMBL" id="MFC1850642.1"/>
    </source>
</evidence>
<proteinExistence type="predicted"/>
<dbReference type="EMBL" id="JBHPBY010000113">
    <property type="protein sequence ID" value="MFC1850642.1"/>
    <property type="molecule type" value="Genomic_DNA"/>
</dbReference>
<sequence>MGTKEELVLVDSNIFVIDLRYSRDTNYQINSKFLRYLAQTGTGFTTLINLLELCGILSFNLNEQQLLDLFQYFQERYKVVVLPSPDIQGVIPEIPLKAIFKYLSHKMSFGDSLMLAVAARYTPFINTMITWDSAHFKEKFQGQVLTPAEFLAGISKDPV</sequence>
<dbReference type="InterPro" id="IPR029060">
    <property type="entry name" value="PIN-like_dom_sf"/>
</dbReference>
<reference evidence="1 2" key="1">
    <citation type="submission" date="2024-09" db="EMBL/GenBank/DDBJ databases">
        <title>Laminarin stimulates single cell rates of sulfate reduction while oxygen inhibits transcriptomic activity in coastal marine sediment.</title>
        <authorList>
            <person name="Lindsay M."/>
            <person name="Orcutt B."/>
            <person name="Emerson D."/>
            <person name="Stepanauskas R."/>
            <person name="D'Angelo T."/>
        </authorList>
    </citation>
    <scope>NUCLEOTIDE SEQUENCE [LARGE SCALE GENOMIC DNA]</scope>
    <source>
        <strain evidence="1">SAG AM-311-K15</strain>
    </source>
</reference>
<dbReference type="SUPFAM" id="SSF88723">
    <property type="entry name" value="PIN domain-like"/>
    <property type="match status" value="1"/>
</dbReference>
<comment type="caution">
    <text evidence="1">The sequence shown here is derived from an EMBL/GenBank/DDBJ whole genome shotgun (WGS) entry which is preliminary data.</text>
</comment>
<dbReference type="Gene3D" id="3.40.50.1010">
    <property type="entry name" value="5'-nuclease"/>
    <property type="match status" value="1"/>
</dbReference>
<name>A0ABV6YWQ6_UNCC1</name>
<gene>
    <name evidence="1" type="ORF">ACFL27_10660</name>
</gene>
<dbReference type="CDD" id="cd09854">
    <property type="entry name" value="PIN_VapC-like"/>
    <property type="match status" value="1"/>
</dbReference>
<protein>
    <submittedName>
        <fullName evidence="1">Type II toxin-antitoxin system VapC family toxin</fullName>
    </submittedName>
</protein>
<keyword evidence="2" id="KW-1185">Reference proteome</keyword>